<proteinExistence type="predicted"/>
<dbReference type="EMBL" id="BMUW01000008">
    <property type="protein sequence ID" value="GGZ65272.1"/>
    <property type="molecule type" value="Genomic_DNA"/>
</dbReference>
<dbReference type="Proteomes" id="UP000624183">
    <property type="component" value="Unassembled WGS sequence"/>
</dbReference>
<evidence type="ECO:0000313" key="1">
    <source>
        <dbReference type="EMBL" id="GGZ65272.1"/>
    </source>
</evidence>
<comment type="caution">
    <text evidence="1">The sequence shown here is derived from an EMBL/GenBank/DDBJ whole genome shotgun (WGS) entry which is preliminary data.</text>
</comment>
<evidence type="ECO:0000313" key="2">
    <source>
        <dbReference type="Proteomes" id="UP000624183"/>
    </source>
</evidence>
<protein>
    <submittedName>
        <fullName evidence="1">Uncharacterized protein</fullName>
    </submittedName>
</protein>
<accession>A0ABQ3C2E8</accession>
<organism evidence="1 2">
    <name type="scientific">Streptomyces rubiginosohelvolus</name>
    <dbReference type="NCBI Taxonomy" id="67362"/>
    <lineage>
        <taxon>Bacteria</taxon>
        <taxon>Bacillati</taxon>
        <taxon>Actinomycetota</taxon>
        <taxon>Actinomycetes</taxon>
        <taxon>Kitasatosporales</taxon>
        <taxon>Streptomycetaceae</taxon>
        <taxon>Streptomyces</taxon>
    </lineage>
</organism>
<gene>
    <name evidence="1" type="ORF">GCM10010328_45160</name>
</gene>
<keyword evidence="2" id="KW-1185">Reference proteome</keyword>
<name>A0ABQ3C2E8_9ACTN</name>
<sequence>MRSNARMRELLRATDLSGLGHQDIPPWFRDVAARGWSVTAAGGRVLTALRPETPGRYADRLAEETTVNGRGMTDYDLPAAPHERTPLLVRRCLAYVCACLRTAREEFGDSRVRAYVSLSCADTDERLLTSNVTFCTPLADVRPYIPGLEQVRDAAVAEISAEDCRAWW</sequence>
<reference evidence="2" key="1">
    <citation type="journal article" date="2019" name="Int. J. Syst. Evol. Microbiol.">
        <title>The Global Catalogue of Microorganisms (GCM) 10K type strain sequencing project: providing services to taxonomists for standard genome sequencing and annotation.</title>
        <authorList>
            <consortium name="The Broad Institute Genomics Platform"/>
            <consortium name="The Broad Institute Genome Sequencing Center for Infectious Disease"/>
            <person name="Wu L."/>
            <person name="Ma J."/>
        </authorList>
    </citation>
    <scope>NUCLEOTIDE SEQUENCE [LARGE SCALE GENOMIC DNA]</scope>
    <source>
        <strain evidence="2">JCM 4602</strain>
    </source>
</reference>